<proteinExistence type="predicted"/>
<accession>A0A2H3APH7</accession>
<name>A0A2H3APH7_9AGAR</name>
<feature type="compositionally biased region" description="Basic and acidic residues" evidence="1">
    <location>
        <begin position="56"/>
        <end position="68"/>
    </location>
</feature>
<keyword evidence="3" id="KW-1185">Reference proteome</keyword>
<dbReference type="AlphaFoldDB" id="A0A2H3APH7"/>
<dbReference type="SUPFAM" id="SSF81383">
    <property type="entry name" value="F-box domain"/>
    <property type="match status" value="1"/>
</dbReference>
<evidence type="ECO:0000313" key="3">
    <source>
        <dbReference type="Proteomes" id="UP000218334"/>
    </source>
</evidence>
<dbReference type="Proteomes" id="UP000218334">
    <property type="component" value="Unassembled WGS sequence"/>
</dbReference>
<dbReference type="InterPro" id="IPR036047">
    <property type="entry name" value="F-box-like_dom_sf"/>
</dbReference>
<dbReference type="EMBL" id="KZ293483">
    <property type="protein sequence ID" value="PBK60715.1"/>
    <property type="molecule type" value="Genomic_DNA"/>
</dbReference>
<organism evidence="2 3">
    <name type="scientific">Armillaria solidipes</name>
    <dbReference type="NCBI Taxonomy" id="1076256"/>
    <lineage>
        <taxon>Eukaryota</taxon>
        <taxon>Fungi</taxon>
        <taxon>Dikarya</taxon>
        <taxon>Basidiomycota</taxon>
        <taxon>Agaricomycotina</taxon>
        <taxon>Agaricomycetes</taxon>
        <taxon>Agaricomycetidae</taxon>
        <taxon>Agaricales</taxon>
        <taxon>Marasmiineae</taxon>
        <taxon>Physalacriaceae</taxon>
        <taxon>Armillaria</taxon>
    </lineage>
</organism>
<evidence type="ECO:0000313" key="2">
    <source>
        <dbReference type="EMBL" id="PBK60715.1"/>
    </source>
</evidence>
<dbReference type="Gene3D" id="1.20.1280.50">
    <property type="match status" value="1"/>
</dbReference>
<sequence length="372" mass="42548">MQKEEKKAFNFDLAEFFLHSPRDNVAIIANKRSYTTFSFDNWRDKTCPTHGLRQTKAHEGRRQPKDGQKQTGKAARHVTSKTALFFTNPPTPTPPQRNIHDDSLDMQRAIKRILRAGQTAEDLDDPTIQRLNARIYSLETEAQSRQVDIDRLETAVSRLRVKQNLTLQDLDSHKSIFSPIRRLPEEILLRIFKIGSDHYDDSTDLKQAPWVFGYVCHHWRVLTRSSPSLWASLYVDLASAPVRNLLTIFLSLSTNVPLDITLNVREIGDEGKEVLHNDIIPLSHRWSNLRIMVTKDTIFEFLPIADRLPILKFLHISVFPGVEPSQSTSSPIHMFLSAPLLRSAAIFATQPLDIALPLTQITDLCLMNLVFR</sequence>
<feature type="region of interest" description="Disordered" evidence="1">
    <location>
        <begin position="48"/>
        <end position="76"/>
    </location>
</feature>
<protein>
    <submittedName>
        <fullName evidence="2">Uncharacterized protein</fullName>
    </submittedName>
</protein>
<dbReference type="STRING" id="1076256.A0A2H3APH7"/>
<gene>
    <name evidence="2" type="ORF">ARMSODRAFT_982092</name>
</gene>
<reference evidence="3" key="1">
    <citation type="journal article" date="2017" name="Nat. Ecol. Evol.">
        <title>Genome expansion and lineage-specific genetic innovations in the forest pathogenic fungi Armillaria.</title>
        <authorList>
            <person name="Sipos G."/>
            <person name="Prasanna A.N."/>
            <person name="Walter M.C."/>
            <person name="O'Connor E."/>
            <person name="Balint B."/>
            <person name="Krizsan K."/>
            <person name="Kiss B."/>
            <person name="Hess J."/>
            <person name="Varga T."/>
            <person name="Slot J."/>
            <person name="Riley R."/>
            <person name="Boka B."/>
            <person name="Rigling D."/>
            <person name="Barry K."/>
            <person name="Lee J."/>
            <person name="Mihaltcheva S."/>
            <person name="LaButti K."/>
            <person name="Lipzen A."/>
            <person name="Waldron R."/>
            <person name="Moloney N.M."/>
            <person name="Sperisen C."/>
            <person name="Kredics L."/>
            <person name="Vagvoelgyi C."/>
            <person name="Patrignani A."/>
            <person name="Fitzpatrick D."/>
            <person name="Nagy I."/>
            <person name="Doyle S."/>
            <person name="Anderson J.B."/>
            <person name="Grigoriev I.V."/>
            <person name="Gueldener U."/>
            <person name="Muensterkoetter M."/>
            <person name="Nagy L.G."/>
        </authorList>
    </citation>
    <scope>NUCLEOTIDE SEQUENCE [LARGE SCALE GENOMIC DNA]</scope>
    <source>
        <strain evidence="3">28-4</strain>
    </source>
</reference>
<evidence type="ECO:0000256" key="1">
    <source>
        <dbReference type="SAM" id="MobiDB-lite"/>
    </source>
</evidence>